<dbReference type="Pfam" id="PF05699">
    <property type="entry name" value="Dimer_Tnp_hAT"/>
    <property type="match status" value="1"/>
</dbReference>
<dbReference type="GO" id="GO:0046983">
    <property type="term" value="F:protein dimerization activity"/>
    <property type="evidence" value="ECO:0007669"/>
    <property type="project" value="InterPro"/>
</dbReference>
<evidence type="ECO:0000259" key="2">
    <source>
        <dbReference type="Pfam" id="PF18658"/>
    </source>
</evidence>
<dbReference type="InterPro" id="IPR012337">
    <property type="entry name" value="RNaseH-like_sf"/>
</dbReference>
<feature type="domain" description="HAT C-terminal dimerisation" evidence="1">
    <location>
        <begin position="448"/>
        <end position="499"/>
    </location>
</feature>
<evidence type="ECO:0008006" key="5">
    <source>
        <dbReference type="Google" id="ProtNLM"/>
    </source>
</evidence>
<dbReference type="GeneTree" id="ENSGT00950000182812"/>
<dbReference type="OMA" id="ACETHEN"/>
<organism evidence="3 4">
    <name type="scientific">Ciona savignyi</name>
    <name type="common">Pacific transparent sea squirt</name>
    <dbReference type="NCBI Taxonomy" id="51511"/>
    <lineage>
        <taxon>Eukaryota</taxon>
        <taxon>Metazoa</taxon>
        <taxon>Chordata</taxon>
        <taxon>Tunicata</taxon>
        <taxon>Ascidiacea</taxon>
        <taxon>Phlebobranchia</taxon>
        <taxon>Cionidae</taxon>
        <taxon>Ciona</taxon>
    </lineage>
</organism>
<dbReference type="Pfam" id="PF18658">
    <property type="entry name" value="zf-C2H2_12"/>
    <property type="match status" value="1"/>
</dbReference>
<dbReference type="PANTHER" id="PTHR45913:SF5">
    <property type="entry name" value="GENERAL TRANSCRIPTION FACTOR II-I REPEAT DOMAIN-CONTAINING PROTEIN 2A-LIKE PROTEIN"/>
    <property type="match status" value="1"/>
</dbReference>
<accession>H2ZDX5</accession>
<feature type="domain" description="SPIN-DOC-like zinc-finger" evidence="2">
    <location>
        <begin position="15"/>
        <end position="72"/>
    </location>
</feature>
<dbReference type="InterPro" id="IPR040647">
    <property type="entry name" value="SPIN-DOC_Znf-C2H2"/>
</dbReference>
<reference evidence="4" key="1">
    <citation type="submission" date="2003-08" db="EMBL/GenBank/DDBJ databases">
        <authorList>
            <person name="Birren B."/>
            <person name="Nusbaum C."/>
            <person name="Abebe A."/>
            <person name="Abouelleil A."/>
            <person name="Adekoya E."/>
            <person name="Ait-zahra M."/>
            <person name="Allen N."/>
            <person name="Allen T."/>
            <person name="An P."/>
            <person name="Anderson M."/>
            <person name="Anderson S."/>
            <person name="Arachchi H."/>
            <person name="Armbruster J."/>
            <person name="Bachantsang P."/>
            <person name="Baldwin J."/>
            <person name="Barry A."/>
            <person name="Bayul T."/>
            <person name="Blitshsteyn B."/>
            <person name="Bloom T."/>
            <person name="Blye J."/>
            <person name="Boguslavskiy L."/>
            <person name="Borowsky M."/>
            <person name="Boukhgalter B."/>
            <person name="Brunache A."/>
            <person name="Butler J."/>
            <person name="Calixte N."/>
            <person name="Calvo S."/>
            <person name="Camarata J."/>
            <person name="Campo K."/>
            <person name="Chang J."/>
            <person name="Cheshatsang Y."/>
            <person name="Citroen M."/>
            <person name="Collymore A."/>
            <person name="Considine T."/>
            <person name="Cook A."/>
            <person name="Cooke P."/>
            <person name="Corum B."/>
            <person name="Cuomo C."/>
            <person name="David R."/>
            <person name="Dawoe T."/>
            <person name="Degray S."/>
            <person name="Dodge S."/>
            <person name="Dooley K."/>
            <person name="Dorje P."/>
            <person name="Dorjee K."/>
            <person name="Dorris L."/>
            <person name="Duffey N."/>
            <person name="Dupes A."/>
            <person name="Elkins T."/>
            <person name="Engels R."/>
            <person name="Erickson J."/>
            <person name="Farina A."/>
            <person name="Faro S."/>
            <person name="Ferreira P."/>
            <person name="Fischer H."/>
            <person name="Fitzgerald M."/>
            <person name="Foley K."/>
            <person name="Gage D."/>
            <person name="Galagan J."/>
            <person name="Gearin G."/>
            <person name="Gnerre S."/>
            <person name="Gnirke A."/>
            <person name="Goyette A."/>
            <person name="Graham J."/>
            <person name="Grandbois E."/>
            <person name="Gyaltsen K."/>
            <person name="Hafez N."/>
            <person name="Hagopian D."/>
            <person name="Hagos B."/>
            <person name="Hall J."/>
            <person name="Hatcher B."/>
            <person name="Heller A."/>
            <person name="Higgins H."/>
            <person name="Honan T."/>
            <person name="Horn A."/>
            <person name="Houde N."/>
            <person name="Hughes L."/>
            <person name="Hulme W."/>
            <person name="Husby E."/>
            <person name="Iliev I."/>
            <person name="Jaffe D."/>
            <person name="Jones C."/>
            <person name="Kamal M."/>
            <person name="Kamat A."/>
            <person name="Kamvysselis M."/>
            <person name="Karlsson E."/>
            <person name="Kells C."/>
            <person name="Kieu A."/>
            <person name="Kisner P."/>
            <person name="Kodira C."/>
            <person name="Kulbokas E."/>
            <person name="Labutti K."/>
            <person name="Lama D."/>
            <person name="Landers T."/>
            <person name="Leger J."/>
            <person name="Levine S."/>
            <person name="Lewis D."/>
            <person name="Lewis T."/>
            <person name="Lindblad-toh K."/>
            <person name="Liu X."/>
            <person name="Lokyitsang T."/>
            <person name="Lokyitsang Y."/>
            <person name="Lucien O."/>
            <person name="Lui A."/>
            <person name="Ma L.J."/>
            <person name="Mabbitt R."/>
            <person name="Macdonald J."/>
            <person name="Maclean C."/>
            <person name="Major J."/>
            <person name="Manning J."/>
            <person name="Marabella R."/>
            <person name="Maru K."/>
            <person name="Matthews C."/>
            <person name="Mauceli E."/>
            <person name="Mccarthy M."/>
            <person name="Mcdonough S."/>
            <person name="Mcghee T."/>
            <person name="Meldrim J."/>
            <person name="Meneus L."/>
            <person name="Mesirov J."/>
            <person name="Mihalev A."/>
            <person name="Mihova T."/>
            <person name="Mikkelsen T."/>
            <person name="Mlenga V."/>
            <person name="Moru K."/>
            <person name="Mozes J."/>
            <person name="Mulrain L."/>
            <person name="Munson G."/>
            <person name="Naylor J."/>
            <person name="Newes C."/>
            <person name="Nguyen C."/>
            <person name="Nguyen N."/>
            <person name="Nguyen T."/>
            <person name="Nicol R."/>
            <person name="Nielsen C."/>
            <person name="Nizzari M."/>
            <person name="Norbu C."/>
            <person name="Norbu N."/>
            <person name="O'donnell P."/>
            <person name="Okoawo O."/>
            <person name="O'leary S."/>
            <person name="Omotosho B."/>
            <person name="O'neill K."/>
            <person name="Osman S."/>
            <person name="Parker S."/>
            <person name="Perrin D."/>
            <person name="Phunkhang P."/>
            <person name="Piqani B."/>
            <person name="Purcell S."/>
            <person name="Rachupka T."/>
            <person name="Ramasamy U."/>
            <person name="Rameau R."/>
            <person name="Ray V."/>
            <person name="Raymond C."/>
            <person name="Retta R."/>
            <person name="Richardson S."/>
            <person name="Rise C."/>
            <person name="Rodriguez J."/>
            <person name="Rogers J."/>
            <person name="Rogov P."/>
            <person name="Rutman M."/>
            <person name="Schupbach R."/>
            <person name="Seaman C."/>
            <person name="Settipalli S."/>
            <person name="Sharpe T."/>
            <person name="Sheridan J."/>
            <person name="Sherpa N."/>
            <person name="Shi J."/>
            <person name="Smirnov S."/>
            <person name="Smith C."/>
            <person name="Sougnez C."/>
            <person name="Spencer B."/>
            <person name="Stalker J."/>
            <person name="Stange-thomann N."/>
            <person name="Stavropoulos S."/>
            <person name="Stetson K."/>
            <person name="Stone C."/>
            <person name="Stone S."/>
            <person name="Stubbs M."/>
            <person name="Talamas J."/>
            <person name="Tchuinga P."/>
            <person name="Tenzing P."/>
            <person name="Tesfaye S."/>
            <person name="Theodore J."/>
            <person name="Thoulutsang Y."/>
            <person name="Topham K."/>
            <person name="Towey S."/>
            <person name="Tsamla T."/>
            <person name="Tsomo N."/>
            <person name="Vallee D."/>
            <person name="Vassiliev H."/>
            <person name="Venkataraman V."/>
            <person name="Vinson J."/>
            <person name="Vo A."/>
            <person name="Wade C."/>
            <person name="Wang S."/>
            <person name="Wangchuk T."/>
            <person name="Wangdi T."/>
            <person name="Whittaker C."/>
            <person name="Wilkinson J."/>
            <person name="Wu Y."/>
            <person name="Wyman D."/>
            <person name="Yadav S."/>
            <person name="Yang S."/>
            <person name="Yang X."/>
            <person name="Yeager S."/>
            <person name="Yee E."/>
            <person name="Young G."/>
            <person name="Zainoun J."/>
            <person name="Zembeck L."/>
            <person name="Zimmer A."/>
            <person name="Zody M."/>
            <person name="Lander E."/>
        </authorList>
    </citation>
    <scope>NUCLEOTIDE SEQUENCE [LARGE SCALE GENOMIC DNA]</scope>
</reference>
<sequence length="501" mass="58856">TKKRKIADEKRKFQVHWTDKYFVAEVFDSILCLICREKIAVCKEYNIKRHYDSKHESKYKRLTKEERKTKIKKLIKGIKLIRECIIIAFNEYCPEKVNLVKETSLSHQTIGRRIDDLSEDIEGKLKERLSACVHYSLALDESTDQGKDIFEHVNLALENFNVDRTKINSITTDGAPALIGKNNGFIALFKQSVDHEILTYHCLIHQEQLCAQKLNMKHLMTDIVKVVNSIRSRGLNHRQFKAYLEEVGSEYEDVVYFSKVRWLSRAATLKKFKLLLPEIKQFMETKKQNVNFIENEEWLNDLAFLVDITEMLAQLNLHLQGKGQLCSSMFERISSFTRKLKLFIAQLKAGDIVHFRSLSERAQDCSVNYEKYAKLCEDLLQEFTDRFSDFKKIEIELKLFSDPFSFQCDKAPPNFQLELIELQSRESLKTYHSEHTLPLFYKELHLCNEFNQLVKLSRKLLCMWGSTYCCEQVFSSMKNIKTAERNRLTDKHLANILRIKT</sequence>
<evidence type="ECO:0000313" key="4">
    <source>
        <dbReference type="Proteomes" id="UP000007875"/>
    </source>
</evidence>
<name>H2ZDX5_CIOSA</name>
<dbReference type="InParanoid" id="H2ZDX5"/>
<dbReference type="InterPro" id="IPR008906">
    <property type="entry name" value="HATC_C_dom"/>
</dbReference>
<protein>
    <recommendedName>
        <fullName evidence="5">SPIN-DOC-like zinc-finger domain-containing protein</fullName>
    </recommendedName>
</protein>
<evidence type="ECO:0000313" key="3">
    <source>
        <dbReference type="Ensembl" id="ENSCSAVP00000015791.1"/>
    </source>
</evidence>
<dbReference type="eggNOG" id="ENOG502QS6T">
    <property type="taxonomic scope" value="Eukaryota"/>
</dbReference>
<keyword evidence="4" id="KW-1185">Reference proteome</keyword>
<reference evidence="3" key="2">
    <citation type="submission" date="2025-08" db="UniProtKB">
        <authorList>
            <consortium name="Ensembl"/>
        </authorList>
    </citation>
    <scope>IDENTIFICATION</scope>
</reference>
<evidence type="ECO:0000259" key="1">
    <source>
        <dbReference type="Pfam" id="PF05699"/>
    </source>
</evidence>
<dbReference type="PANTHER" id="PTHR45913">
    <property type="entry name" value="EPM2A-INTERACTING PROTEIN 1"/>
    <property type="match status" value="1"/>
</dbReference>
<dbReference type="Ensembl" id="ENSCSAVT00000015970.1">
    <property type="protein sequence ID" value="ENSCSAVP00000015791.1"/>
    <property type="gene ID" value="ENSCSAVG00000009281.1"/>
</dbReference>
<dbReference type="HOGENOM" id="CLU_021316_5_1_1"/>
<reference evidence="3" key="3">
    <citation type="submission" date="2025-09" db="UniProtKB">
        <authorList>
            <consortium name="Ensembl"/>
        </authorList>
    </citation>
    <scope>IDENTIFICATION</scope>
</reference>
<dbReference type="AlphaFoldDB" id="H2ZDX5"/>
<dbReference type="Proteomes" id="UP000007875">
    <property type="component" value="Unassembled WGS sequence"/>
</dbReference>
<proteinExistence type="predicted"/>
<dbReference type="SUPFAM" id="SSF53098">
    <property type="entry name" value="Ribonuclease H-like"/>
    <property type="match status" value="1"/>
</dbReference>